<name>A0A0E9ULG6_ANGAN</name>
<reference evidence="1" key="2">
    <citation type="journal article" date="2015" name="Fish Shellfish Immunol.">
        <title>Early steps in the European eel (Anguilla anguilla)-Vibrio vulnificus interaction in the gills: Role of the RtxA13 toxin.</title>
        <authorList>
            <person name="Callol A."/>
            <person name="Pajuelo D."/>
            <person name="Ebbesson L."/>
            <person name="Teles M."/>
            <person name="MacKenzie S."/>
            <person name="Amaro C."/>
        </authorList>
    </citation>
    <scope>NUCLEOTIDE SEQUENCE</scope>
</reference>
<proteinExistence type="predicted"/>
<accession>A0A0E9ULG6</accession>
<evidence type="ECO:0000313" key="1">
    <source>
        <dbReference type="EMBL" id="JAH65778.1"/>
    </source>
</evidence>
<reference evidence="1" key="1">
    <citation type="submission" date="2014-11" db="EMBL/GenBank/DDBJ databases">
        <authorList>
            <person name="Amaro Gonzalez C."/>
        </authorList>
    </citation>
    <scope>NUCLEOTIDE SEQUENCE</scope>
</reference>
<sequence>MQKKAFKNYHPSSVKCMHYN</sequence>
<organism evidence="1">
    <name type="scientific">Anguilla anguilla</name>
    <name type="common">European freshwater eel</name>
    <name type="synonym">Muraena anguilla</name>
    <dbReference type="NCBI Taxonomy" id="7936"/>
    <lineage>
        <taxon>Eukaryota</taxon>
        <taxon>Metazoa</taxon>
        <taxon>Chordata</taxon>
        <taxon>Craniata</taxon>
        <taxon>Vertebrata</taxon>
        <taxon>Euteleostomi</taxon>
        <taxon>Actinopterygii</taxon>
        <taxon>Neopterygii</taxon>
        <taxon>Teleostei</taxon>
        <taxon>Anguilliformes</taxon>
        <taxon>Anguillidae</taxon>
        <taxon>Anguilla</taxon>
    </lineage>
</organism>
<protein>
    <submittedName>
        <fullName evidence="1">Uncharacterized protein</fullName>
    </submittedName>
</protein>
<dbReference type="EMBL" id="GBXM01042799">
    <property type="protein sequence ID" value="JAH65778.1"/>
    <property type="molecule type" value="Transcribed_RNA"/>
</dbReference>
<dbReference type="AlphaFoldDB" id="A0A0E9ULG6"/>